<evidence type="ECO:0000313" key="3">
    <source>
        <dbReference type="EMBL" id="CAB4158313.1"/>
    </source>
</evidence>
<reference evidence="3" key="1">
    <citation type="submission" date="2020-04" db="EMBL/GenBank/DDBJ databases">
        <authorList>
            <person name="Chiriac C."/>
            <person name="Salcher M."/>
            <person name="Ghai R."/>
            <person name="Kavagutti S V."/>
        </authorList>
    </citation>
    <scope>NUCLEOTIDE SEQUENCE</scope>
</reference>
<organism evidence="3">
    <name type="scientific">uncultured Caudovirales phage</name>
    <dbReference type="NCBI Taxonomy" id="2100421"/>
    <lineage>
        <taxon>Viruses</taxon>
        <taxon>Duplodnaviria</taxon>
        <taxon>Heunggongvirae</taxon>
        <taxon>Uroviricota</taxon>
        <taxon>Caudoviricetes</taxon>
        <taxon>Peduoviridae</taxon>
        <taxon>Maltschvirus</taxon>
        <taxon>Maltschvirus maltsch</taxon>
    </lineage>
</organism>
<keyword evidence="1" id="KW-1133">Transmembrane helix</keyword>
<feature type="transmembrane region" description="Helical" evidence="1">
    <location>
        <begin position="129"/>
        <end position="147"/>
    </location>
</feature>
<protein>
    <submittedName>
        <fullName evidence="3">Uncharacterized protein</fullName>
    </submittedName>
</protein>
<dbReference type="EMBL" id="LR796668">
    <property type="protein sequence ID" value="CAB4158313.1"/>
    <property type="molecule type" value="Genomic_DNA"/>
</dbReference>
<sequence length="151" mass="17685">MRVLIMAVFLSSCSLLKPKVEIKEVHSRDSIYTKEILIKDTILPKVVVTDTIKISEVKYYPQYKYISRTDGDLVKMRYMLDSLGNLIIDCSRENQALTKYVTNTTATSVNKKDQQPVKVVRELWLWQKIMLWVAFLILLIYLARLFILPRL</sequence>
<name>A0A6J5NHA6_9CAUD</name>
<evidence type="ECO:0000313" key="2">
    <source>
        <dbReference type="EMBL" id="CAB4142015.1"/>
    </source>
</evidence>
<keyword evidence="1" id="KW-0472">Membrane</keyword>
<dbReference type="EMBL" id="LR796400">
    <property type="protein sequence ID" value="CAB4142015.1"/>
    <property type="molecule type" value="Genomic_DNA"/>
</dbReference>
<evidence type="ECO:0000256" key="1">
    <source>
        <dbReference type="SAM" id="Phobius"/>
    </source>
</evidence>
<proteinExistence type="predicted"/>
<accession>A0A6J5NHA6</accession>
<gene>
    <name evidence="2" type="ORF">UFOVP427_9</name>
    <name evidence="3" type="ORF">UFOVP697_27</name>
</gene>
<keyword evidence="1" id="KW-0812">Transmembrane</keyword>